<evidence type="ECO:0000313" key="2">
    <source>
        <dbReference type="EMBL" id="CAJ0588274.1"/>
    </source>
</evidence>
<evidence type="ECO:0000313" key="3">
    <source>
        <dbReference type="Proteomes" id="UP001176961"/>
    </source>
</evidence>
<feature type="transmembrane region" description="Helical" evidence="1">
    <location>
        <begin position="109"/>
        <end position="131"/>
    </location>
</feature>
<accession>A0AA36DKY0</accession>
<dbReference type="Proteomes" id="UP001176961">
    <property type="component" value="Unassembled WGS sequence"/>
</dbReference>
<proteinExistence type="predicted"/>
<feature type="transmembrane region" description="Helical" evidence="1">
    <location>
        <begin position="40"/>
        <end position="60"/>
    </location>
</feature>
<keyword evidence="1" id="KW-0472">Membrane</keyword>
<dbReference type="EMBL" id="CATQJL010000001">
    <property type="protein sequence ID" value="CAJ0588274.1"/>
    <property type="molecule type" value="Genomic_DNA"/>
</dbReference>
<gene>
    <name evidence="2" type="ORF">CYNAS_LOCUS257</name>
</gene>
<protein>
    <submittedName>
        <fullName evidence="2">Uncharacterized protein</fullName>
    </submittedName>
</protein>
<name>A0AA36DKY0_CYLNA</name>
<comment type="caution">
    <text evidence="2">The sequence shown here is derived from an EMBL/GenBank/DDBJ whole genome shotgun (WGS) entry which is preliminary data.</text>
</comment>
<feature type="transmembrane region" description="Helical" evidence="1">
    <location>
        <begin position="162"/>
        <end position="180"/>
    </location>
</feature>
<keyword evidence="1" id="KW-1133">Transmembrane helix</keyword>
<organism evidence="2 3">
    <name type="scientific">Cylicocyclus nassatus</name>
    <name type="common">Nematode worm</name>
    <dbReference type="NCBI Taxonomy" id="53992"/>
    <lineage>
        <taxon>Eukaryota</taxon>
        <taxon>Metazoa</taxon>
        <taxon>Ecdysozoa</taxon>
        <taxon>Nematoda</taxon>
        <taxon>Chromadorea</taxon>
        <taxon>Rhabditida</taxon>
        <taxon>Rhabditina</taxon>
        <taxon>Rhabditomorpha</taxon>
        <taxon>Strongyloidea</taxon>
        <taxon>Strongylidae</taxon>
        <taxon>Cylicocyclus</taxon>
    </lineage>
</organism>
<reference evidence="2" key="1">
    <citation type="submission" date="2023-07" db="EMBL/GenBank/DDBJ databases">
        <authorList>
            <consortium name="CYATHOMIX"/>
        </authorList>
    </citation>
    <scope>NUCLEOTIDE SEQUENCE</scope>
    <source>
        <strain evidence="2">N/A</strain>
    </source>
</reference>
<keyword evidence="1" id="KW-0812">Transmembrane</keyword>
<sequence length="237" mass="27175">MSAKVIIFIPNAVLNTLVILLDILVIWAAIKTRALYRNRILHIITTAMLMDIAFYINFIVHDVPSFALERDFTLPFLTKYCGYKYYLQGHYWYFDFEKPYTYIYAKVNVALQGLCVATVIAADTAIMWKVIQMRSHATARHPLSIVPGAPSIRLTYGREARLALNFVMLSVCFLIMTVSYNVILGDGLWQDIITKFTLLLNLAKLAIYALETPVIRSEIINLIGCCKNRNLRREELI</sequence>
<feature type="transmembrane region" description="Helical" evidence="1">
    <location>
        <begin position="6"/>
        <end position="28"/>
    </location>
</feature>
<dbReference type="AlphaFoldDB" id="A0AA36DKY0"/>
<evidence type="ECO:0000256" key="1">
    <source>
        <dbReference type="SAM" id="Phobius"/>
    </source>
</evidence>
<keyword evidence="3" id="KW-1185">Reference proteome</keyword>